<comment type="caution">
    <text evidence="1">The sequence shown here is derived from an EMBL/GenBank/DDBJ whole genome shotgun (WGS) entry which is preliminary data.</text>
</comment>
<reference evidence="1" key="1">
    <citation type="journal article" date="2015" name="Nature">
        <title>Complex archaea that bridge the gap between prokaryotes and eukaryotes.</title>
        <authorList>
            <person name="Spang A."/>
            <person name="Saw J.H."/>
            <person name="Jorgensen S.L."/>
            <person name="Zaremba-Niedzwiedzka K."/>
            <person name="Martijn J."/>
            <person name="Lind A.E."/>
            <person name="van Eijk R."/>
            <person name="Schleper C."/>
            <person name="Guy L."/>
            <person name="Ettema T.J."/>
        </authorList>
    </citation>
    <scope>NUCLEOTIDE SEQUENCE</scope>
</reference>
<organism evidence="1">
    <name type="scientific">marine sediment metagenome</name>
    <dbReference type="NCBI Taxonomy" id="412755"/>
    <lineage>
        <taxon>unclassified sequences</taxon>
        <taxon>metagenomes</taxon>
        <taxon>ecological metagenomes</taxon>
    </lineage>
</organism>
<name>A0A0F9KZF6_9ZZZZ</name>
<accession>A0A0F9KZF6</accession>
<evidence type="ECO:0000313" key="1">
    <source>
        <dbReference type="EMBL" id="KKM20945.1"/>
    </source>
</evidence>
<proteinExistence type="predicted"/>
<dbReference type="InterPro" id="IPR011990">
    <property type="entry name" value="TPR-like_helical_dom_sf"/>
</dbReference>
<dbReference type="EMBL" id="LAZR01013663">
    <property type="protein sequence ID" value="KKM20945.1"/>
    <property type="molecule type" value="Genomic_DNA"/>
</dbReference>
<dbReference type="AlphaFoldDB" id="A0A0F9KZF6"/>
<protein>
    <submittedName>
        <fullName evidence="1">Uncharacterized protein</fullName>
    </submittedName>
</protein>
<dbReference type="SUPFAM" id="SSF48452">
    <property type="entry name" value="TPR-like"/>
    <property type="match status" value="1"/>
</dbReference>
<sequence length="106" mass="12990">MRRRSNVSRRERELLIREARKDRLSVIKTRGREALLDYEKELKKRKALKRIYFTEALNHIKQHEYEEAINLYKKSITPLINRHDYNLAGVSYFHNKILLNKFQYKN</sequence>
<gene>
    <name evidence="1" type="ORF">LCGC14_1640360</name>
</gene>